<keyword evidence="6 24" id="KW-0732">Signal</keyword>
<sequence>MEIFTIRSPRDVTFAFFLVIYLLVCSVPKVEGQFGPPPTLHIDRNWRVQEDVEVGTLVRRAQAISVTDTGDLNFTIQPSDHNDDLSTYFRIDSKTGGIFLAKSLKNKRGTRGYLYVTVRSVSVDDSPSIPTRVEVMIQIEPPLSSGSHSGPGNFTSRPPYPPFGLYPPVVPPSFLPGEVPIIPPSVVIPALEPVEGTVDNNVEMSTAVNEGSTVTNQPPAPPKPVVIEPVGGNKWKNGNGTTTTTTAVPLDISSSVGKEREPGLLKPIPEREDNSVVGKEVIGNASPSEANKENKPVDNSNTVTLVTVIPIVVVFGVVPIVLATFWLLKKRTKVQKRPTKEIRKESAATTASNVTMSGEGETPSSLTHWNGKRAQSNRYESWDPDAVSPQVQNRWEFPRHHLQIGGILGEGCFGQVWRCEALNIDRKEGTTTVAVKTLKESAGERERADLLSELAVMKMLDPHPNVVRLLGSCTEKDPIFLIMEYVALGKLQTYLRSSRAQHYYGNLHGDSSSLSSKDLTSFAHQVARGMEYLASKGIIHRDLAARNILIDKERVCKVADFGFARDVVVNHVYERKSDGRLPIRWMAPEALYDNIFTTKTDVWSFGVLMWEIVTLGSTPYPGMAASEVMRKVRDGYRLEKPEHCRRELYNIMFYCWAHNPDDRPSFAELVNFLRHLLFSETDYIELDRFPDHDYYNMTSLSGEKL</sequence>
<dbReference type="InterPro" id="IPR050122">
    <property type="entry name" value="RTK"/>
</dbReference>
<feature type="compositionally biased region" description="Polar residues" evidence="22">
    <location>
        <begin position="347"/>
        <end position="379"/>
    </location>
</feature>
<dbReference type="PROSITE" id="PS00109">
    <property type="entry name" value="PROTEIN_KINASE_TYR"/>
    <property type="match status" value="1"/>
</dbReference>
<evidence type="ECO:0000256" key="4">
    <source>
        <dbReference type="ARBA" id="ARBA00022679"/>
    </source>
</evidence>
<feature type="region of interest" description="Disordered" evidence="22">
    <location>
        <begin position="337"/>
        <end position="385"/>
    </location>
</feature>
<dbReference type="InterPro" id="IPR017441">
    <property type="entry name" value="Protein_kinase_ATP_BS"/>
</dbReference>
<dbReference type="GO" id="GO:0005509">
    <property type="term" value="F:calcium ion binding"/>
    <property type="evidence" value="ECO:0007669"/>
    <property type="project" value="UniProtKB-UniRule"/>
</dbReference>
<evidence type="ECO:0000259" key="26">
    <source>
        <dbReference type="PROSITE" id="PS50268"/>
    </source>
</evidence>
<keyword evidence="14" id="KW-1015">Disulfide bond</keyword>
<dbReference type="CDD" id="cd11304">
    <property type="entry name" value="Cadherin_repeat"/>
    <property type="match status" value="1"/>
</dbReference>
<keyword evidence="11 23" id="KW-1133">Transmembrane helix</keyword>
<dbReference type="PROSITE" id="PS50268">
    <property type="entry name" value="CADHERIN_2"/>
    <property type="match status" value="1"/>
</dbReference>
<comment type="caution">
    <text evidence="27">The sequence shown here is derived from an EMBL/GenBank/DDBJ whole genome shotgun (WGS) entry which is preliminary data.</text>
</comment>
<dbReference type="PANTHER" id="PTHR24416">
    <property type="entry name" value="TYROSINE-PROTEIN KINASE RECEPTOR"/>
    <property type="match status" value="1"/>
</dbReference>
<dbReference type="AlphaFoldDB" id="A0A8J2K6D8"/>
<keyword evidence="9" id="KW-0418">Kinase</keyword>
<evidence type="ECO:0000256" key="7">
    <source>
        <dbReference type="ARBA" id="ARBA00022737"/>
    </source>
</evidence>
<keyword evidence="17" id="KW-0393">Immunoglobulin domain</keyword>
<keyword evidence="10 21" id="KW-0067">ATP-binding</keyword>
<proteinExistence type="predicted"/>
<evidence type="ECO:0000256" key="12">
    <source>
        <dbReference type="ARBA" id="ARBA00023136"/>
    </source>
</evidence>
<keyword evidence="8 21" id="KW-0547">Nucleotide-binding</keyword>
<feature type="chain" id="PRO_5035278063" description="receptor protein-tyrosine kinase" evidence="24">
    <location>
        <begin position="33"/>
        <end position="705"/>
    </location>
</feature>
<evidence type="ECO:0000256" key="23">
    <source>
        <dbReference type="SAM" id="Phobius"/>
    </source>
</evidence>
<evidence type="ECO:0000256" key="2">
    <source>
        <dbReference type="ARBA" id="ARBA00011902"/>
    </source>
</evidence>
<evidence type="ECO:0000256" key="3">
    <source>
        <dbReference type="ARBA" id="ARBA00022553"/>
    </source>
</evidence>
<dbReference type="SMART" id="SM00219">
    <property type="entry name" value="TyrKc"/>
    <property type="match status" value="1"/>
</dbReference>
<dbReference type="Pfam" id="PF07714">
    <property type="entry name" value="PK_Tyr_Ser-Thr"/>
    <property type="match status" value="1"/>
</dbReference>
<evidence type="ECO:0000256" key="6">
    <source>
        <dbReference type="ARBA" id="ARBA00022729"/>
    </source>
</evidence>
<dbReference type="Proteomes" id="UP000708208">
    <property type="component" value="Unassembled WGS sequence"/>
</dbReference>
<evidence type="ECO:0000256" key="5">
    <source>
        <dbReference type="ARBA" id="ARBA00022692"/>
    </source>
</evidence>
<evidence type="ECO:0000256" key="14">
    <source>
        <dbReference type="ARBA" id="ARBA00023157"/>
    </source>
</evidence>
<name>A0A8J2K6D8_9HEXA</name>
<evidence type="ECO:0000256" key="24">
    <source>
        <dbReference type="SAM" id="SignalP"/>
    </source>
</evidence>
<dbReference type="InterPro" id="IPR002126">
    <property type="entry name" value="Cadherin-like_dom"/>
</dbReference>
<evidence type="ECO:0000313" key="28">
    <source>
        <dbReference type="Proteomes" id="UP000708208"/>
    </source>
</evidence>
<dbReference type="FunFam" id="1.10.510.10:FF:000190">
    <property type="entry name" value="Proto-oncogene tyrosine-protein kinase receptor Ret"/>
    <property type="match status" value="1"/>
</dbReference>
<dbReference type="InterPro" id="IPR001245">
    <property type="entry name" value="Ser-Thr/Tyr_kinase_cat_dom"/>
</dbReference>
<dbReference type="CDD" id="cd00192">
    <property type="entry name" value="PTKc"/>
    <property type="match status" value="1"/>
</dbReference>
<feature type="signal peptide" evidence="24">
    <location>
        <begin position="1"/>
        <end position="32"/>
    </location>
</feature>
<feature type="domain" description="Cadherin" evidence="26">
    <location>
        <begin position="48"/>
        <end position="163"/>
    </location>
</feature>
<comment type="subcellular location">
    <subcellularLocation>
        <location evidence="1">Membrane</location>
        <topology evidence="1">Single-pass type I membrane protein</topology>
    </subcellularLocation>
</comment>
<comment type="function">
    <text evidence="19">Receptor for basic fibroblast growth factor.</text>
</comment>
<dbReference type="GO" id="GO:0007169">
    <property type="term" value="P:cell surface receptor protein tyrosine kinase signaling pathway"/>
    <property type="evidence" value="ECO:0007669"/>
    <property type="project" value="TreeGrafter"/>
</dbReference>
<dbReference type="GO" id="GO:0005524">
    <property type="term" value="F:ATP binding"/>
    <property type="evidence" value="ECO:0007669"/>
    <property type="project" value="UniProtKB-UniRule"/>
</dbReference>
<organism evidence="27 28">
    <name type="scientific">Allacma fusca</name>
    <dbReference type="NCBI Taxonomy" id="39272"/>
    <lineage>
        <taxon>Eukaryota</taxon>
        <taxon>Metazoa</taxon>
        <taxon>Ecdysozoa</taxon>
        <taxon>Arthropoda</taxon>
        <taxon>Hexapoda</taxon>
        <taxon>Collembola</taxon>
        <taxon>Symphypleona</taxon>
        <taxon>Sminthuridae</taxon>
        <taxon>Allacma</taxon>
    </lineage>
</organism>
<evidence type="ECO:0000256" key="1">
    <source>
        <dbReference type="ARBA" id="ARBA00004479"/>
    </source>
</evidence>
<evidence type="ECO:0000256" key="10">
    <source>
        <dbReference type="ARBA" id="ARBA00022840"/>
    </source>
</evidence>
<dbReference type="EC" id="2.7.10.1" evidence="2"/>
<dbReference type="PROSITE" id="PS00107">
    <property type="entry name" value="PROTEIN_KINASE_ATP"/>
    <property type="match status" value="1"/>
</dbReference>
<evidence type="ECO:0000256" key="21">
    <source>
        <dbReference type="PROSITE-ProRule" id="PRU10141"/>
    </source>
</evidence>
<feature type="domain" description="Protein kinase" evidence="25">
    <location>
        <begin position="402"/>
        <end position="678"/>
    </location>
</feature>
<keyword evidence="28" id="KW-1185">Reference proteome</keyword>
<keyword evidence="7" id="KW-0677">Repeat</keyword>
<dbReference type="InterPro" id="IPR008266">
    <property type="entry name" value="Tyr_kinase_AS"/>
</dbReference>
<feature type="binding site" evidence="21">
    <location>
        <position position="436"/>
    </location>
    <ligand>
        <name>ATP</name>
        <dbReference type="ChEBI" id="CHEBI:30616"/>
    </ligand>
</feature>
<evidence type="ECO:0000256" key="13">
    <source>
        <dbReference type="ARBA" id="ARBA00023137"/>
    </source>
</evidence>
<gene>
    <name evidence="27" type="ORF">AFUS01_LOCUS10234</name>
</gene>
<keyword evidence="13" id="KW-0829">Tyrosine-protein kinase</keyword>
<evidence type="ECO:0000256" key="16">
    <source>
        <dbReference type="ARBA" id="ARBA00023180"/>
    </source>
</evidence>
<keyword evidence="15" id="KW-0675">Receptor</keyword>
<keyword evidence="20" id="KW-0106">Calcium</keyword>
<dbReference type="PROSITE" id="PS50011">
    <property type="entry name" value="PROTEIN_KINASE_DOM"/>
    <property type="match status" value="1"/>
</dbReference>
<evidence type="ECO:0000256" key="15">
    <source>
        <dbReference type="ARBA" id="ARBA00023170"/>
    </source>
</evidence>
<evidence type="ECO:0000259" key="25">
    <source>
        <dbReference type="PROSITE" id="PS50011"/>
    </source>
</evidence>
<dbReference type="PANTHER" id="PTHR24416:SF621">
    <property type="entry name" value="TYROSINE KINASE RECEPTOR CAD96CA"/>
    <property type="match status" value="1"/>
</dbReference>
<evidence type="ECO:0000256" key="9">
    <source>
        <dbReference type="ARBA" id="ARBA00022777"/>
    </source>
</evidence>
<dbReference type="FunFam" id="3.30.200.20:FF:000593">
    <property type="entry name" value="Predicted protein"/>
    <property type="match status" value="1"/>
</dbReference>
<evidence type="ECO:0000256" key="8">
    <source>
        <dbReference type="ARBA" id="ARBA00022741"/>
    </source>
</evidence>
<evidence type="ECO:0000256" key="20">
    <source>
        <dbReference type="PROSITE-ProRule" id="PRU00043"/>
    </source>
</evidence>
<feature type="transmembrane region" description="Helical" evidence="23">
    <location>
        <begin position="303"/>
        <end position="328"/>
    </location>
</feature>
<evidence type="ECO:0000256" key="11">
    <source>
        <dbReference type="ARBA" id="ARBA00022989"/>
    </source>
</evidence>
<dbReference type="EMBL" id="CAJVCH010075851">
    <property type="protein sequence ID" value="CAG7720984.1"/>
    <property type="molecule type" value="Genomic_DNA"/>
</dbReference>
<protein>
    <recommendedName>
        <fullName evidence="2">receptor protein-tyrosine kinase</fullName>
        <ecNumber evidence="2">2.7.10.1</ecNumber>
    </recommendedName>
</protein>
<evidence type="ECO:0000256" key="17">
    <source>
        <dbReference type="ARBA" id="ARBA00023319"/>
    </source>
</evidence>
<dbReference type="GO" id="GO:1902533">
    <property type="term" value="P:positive regulation of intracellular signal transduction"/>
    <property type="evidence" value="ECO:0007669"/>
    <property type="project" value="UniProtKB-ARBA"/>
</dbReference>
<keyword evidence="5 23" id="KW-0812">Transmembrane</keyword>
<keyword evidence="4" id="KW-0808">Transferase</keyword>
<dbReference type="GO" id="GO:0007156">
    <property type="term" value="P:homophilic cell adhesion via plasma membrane adhesion molecules"/>
    <property type="evidence" value="ECO:0007669"/>
    <property type="project" value="InterPro"/>
</dbReference>
<comment type="catalytic activity">
    <reaction evidence="18">
        <text>L-tyrosyl-[protein] + ATP = O-phospho-L-tyrosyl-[protein] + ADP + H(+)</text>
        <dbReference type="Rhea" id="RHEA:10596"/>
        <dbReference type="Rhea" id="RHEA-COMP:10136"/>
        <dbReference type="Rhea" id="RHEA-COMP:20101"/>
        <dbReference type="ChEBI" id="CHEBI:15378"/>
        <dbReference type="ChEBI" id="CHEBI:30616"/>
        <dbReference type="ChEBI" id="CHEBI:46858"/>
        <dbReference type="ChEBI" id="CHEBI:61978"/>
        <dbReference type="ChEBI" id="CHEBI:456216"/>
        <dbReference type="EC" id="2.7.10.1"/>
    </reaction>
</comment>
<accession>A0A8J2K6D8</accession>
<dbReference type="GO" id="GO:0043235">
    <property type="term" value="C:receptor complex"/>
    <property type="evidence" value="ECO:0007669"/>
    <property type="project" value="TreeGrafter"/>
</dbReference>
<evidence type="ECO:0000313" key="27">
    <source>
        <dbReference type="EMBL" id="CAG7720984.1"/>
    </source>
</evidence>
<evidence type="ECO:0000256" key="19">
    <source>
        <dbReference type="ARBA" id="ARBA00056965"/>
    </source>
</evidence>
<dbReference type="GO" id="GO:0005886">
    <property type="term" value="C:plasma membrane"/>
    <property type="evidence" value="ECO:0007669"/>
    <property type="project" value="TreeGrafter"/>
</dbReference>
<dbReference type="OrthoDB" id="3256376at2759"/>
<keyword evidence="12 23" id="KW-0472">Membrane</keyword>
<reference evidence="27" key="1">
    <citation type="submission" date="2021-06" db="EMBL/GenBank/DDBJ databases">
        <authorList>
            <person name="Hodson N. C."/>
            <person name="Mongue J. A."/>
            <person name="Jaron S. K."/>
        </authorList>
    </citation>
    <scope>NUCLEOTIDE SEQUENCE</scope>
</reference>
<dbReference type="InterPro" id="IPR000719">
    <property type="entry name" value="Prot_kinase_dom"/>
</dbReference>
<keyword evidence="3" id="KW-0597">Phosphoprotein</keyword>
<keyword evidence="16" id="KW-0325">Glycoprotein</keyword>
<evidence type="ECO:0000256" key="18">
    <source>
        <dbReference type="ARBA" id="ARBA00051243"/>
    </source>
</evidence>
<dbReference type="InterPro" id="IPR020635">
    <property type="entry name" value="Tyr_kinase_cat_dom"/>
</dbReference>
<evidence type="ECO:0000256" key="22">
    <source>
        <dbReference type="SAM" id="MobiDB-lite"/>
    </source>
</evidence>
<dbReference type="GO" id="GO:0004714">
    <property type="term" value="F:transmembrane receptor protein tyrosine kinase activity"/>
    <property type="evidence" value="ECO:0007669"/>
    <property type="project" value="UniProtKB-EC"/>
</dbReference>